<gene>
    <name evidence="2" type="ORF">DM558_03100</name>
</gene>
<keyword evidence="3" id="KW-1185">Reference proteome</keyword>
<evidence type="ECO:0000256" key="1">
    <source>
        <dbReference type="SAM" id="MobiDB-lite"/>
    </source>
</evidence>
<dbReference type="KEGG" id="emo:DM558_03100"/>
<protein>
    <submittedName>
        <fullName evidence="2">DUF1090 domain-containing protein</fullName>
    </submittedName>
</protein>
<dbReference type="AlphaFoldDB" id="A0A3Q9JNL9"/>
<dbReference type="EMBL" id="CP029822">
    <property type="protein sequence ID" value="AZS52153.1"/>
    <property type="molecule type" value="Genomic_DNA"/>
</dbReference>
<dbReference type="Proteomes" id="UP000273143">
    <property type="component" value="Chromosome"/>
</dbReference>
<organism evidence="2 3">
    <name type="scientific">Entomomonas moraniae</name>
    <dbReference type="NCBI Taxonomy" id="2213226"/>
    <lineage>
        <taxon>Bacteria</taxon>
        <taxon>Pseudomonadati</taxon>
        <taxon>Pseudomonadota</taxon>
        <taxon>Gammaproteobacteria</taxon>
        <taxon>Pseudomonadales</taxon>
        <taxon>Pseudomonadaceae</taxon>
        <taxon>Entomomonas</taxon>
    </lineage>
</organism>
<reference evidence="3" key="1">
    <citation type="submission" date="2018-06" db="EMBL/GenBank/DDBJ databases">
        <title>Complete genome of Pseudomonas insecticola strain QZS01.</title>
        <authorList>
            <person name="Wang J."/>
            <person name="Su Q."/>
        </authorList>
    </citation>
    <scope>NUCLEOTIDE SEQUENCE [LARGE SCALE GENOMIC DNA]</scope>
    <source>
        <strain evidence="3">QZS01</strain>
    </source>
</reference>
<proteinExistence type="predicted"/>
<feature type="compositionally biased region" description="Basic and acidic residues" evidence="1">
    <location>
        <begin position="69"/>
        <end position="82"/>
    </location>
</feature>
<name>A0A3Q9JNL9_9GAMM</name>
<evidence type="ECO:0000313" key="2">
    <source>
        <dbReference type="EMBL" id="AZS52153.1"/>
    </source>
</evidence>
<dbReference type="InterPro" id="IPR009468">
    <property type="entry name" value="DUF1090"/>
</dbReference>
<feature type="region of interest" description="Disordered" evidence="1">
    <location>
        <begin position="69"/>
        <end position="88"/>
    </location>
</feature>
<accession>A0A3Q9JNL9</accession>
<evidence type="ECO:0000313" key="3">
    <source>
        <dbReference type="Proteomes" id="UP000273143"/>
    </source>
</evidence>
<sequence>MLATTVVQAAGAEKGCMLKQQQIQKEIDYAKNYGNSYKQKGLETALANVKEHCTEASLKQEINEKIAEKQQKVNERESELKEAQANGDAKKIAKKQKKLLSAQQELDEAKKELSTYF</sequence>
<dbReference type="Pfam" id="PF06476">
    <property type="entry name" value="DUF1090"/>
    <property type="match status" value="1"/>
</dbReference>